<reference evidence="2" key="1">
    <citation type="submission" date="2023-07" db="EMBL/GenBank/DDBJ databases">
        <authorList>
            <person name="Kim M.K."/>
        </authorList>
    </citation>
    <scope>NUCLEOTIDE SEQUENCE</scope>
    <source>
        <strain evidence="2">ASUV-10-1</strain>
    </source>
</reference>
<sequence length="103" mass="10974">MSETSASSHSYAGALRLNGIVWGLLVFCVLMMAATWGSYDALMPLMGVIYVSGAGMVVNGVMLLWKLVTGHFRQAATYGLGLLPLAGIFTWICHNVHLGKISG</sequence>
<feature type="transmembrane region" description="Helical" evidence="1">
    <location>
        <begin position="20"/>
        <end position="39"/>
    </location>
</feature>
<comment type="caution">
    <text evidence="2">The sequence shown here is derived from an EMBL/GenBank/DDBJ whole genome shotgun (WGS) entry which is preliminary data.</text>
</comment>
<keyword evidence="1" id="KW-0472">Membrane</keyword>
<keyword evidence="3" id="KW-1185">Reference proteome</keyword>
<evidence type="ECO:0000256" key="1">
    <source>
        <dbReference type="SAM" id="Phobius"/>
    </source>
</evidence>
<organism evidence="2 3">
    <name type="scientific">Hymenobacter aranciens</name>
    <dbReference type="NCBI Taxonomy" id="3063996"/>
    <lineage>
        <taxon>Bacteria</taxon>
        <taxon>Pseudomonadati</taxon>
        <taxon>Bacteroidota</taxon>
        <taxon>Cytophagia</taxon>
        <taxon>Cytophagales</taxon>
        <taxon>Hymenobacteraceae</taxon>
        <taxon>Hymenobacter</taxon>
    </lineage>
</organism>
<name>A0ABT9BGB8_9BACT</name>
<evidence type="ECO:0000313" key="2">
    <source>
        <dbReference type="EMBL" id="MDO7877304.1"/>
    </source>
</evidence>
<dbReference type="EMBL" id="JAUQSY010000018">
    <property type="protein sequence ID" value="MDO7877304.1"/>
    <property type="molecule type" value="Genomic_DNA"/>
</dbReference>
<feature type="transmembrane region" description="Helical" evidence="1">
    <location>
        <begin position="45"/>
        <end position="65"/>
    </location>
</feature>
<keyword evidence="1" id="KW-0812">Transmembrane</keyword>
<dbReference type="RefSeq" id="WP_305008734.1">
    <property type="nucleotide sequence ID" value="NZ_JAUQSY010000018.1"/>
</dbReference>
<feature type="transmembrane region" description="Helical" evidence="1">
    <location>
        <begin position="77"/>
        <end position="97"/>
    </location>
</feature>
<accession>A0ABT9BGB8</accession>
<evidence type="ECO:0000313" key="3">
    <source>
        <dbReference type="Proteomes" id="UP001176429"/>
    </source>
</evidence>
<dbReference type="Proteomes" id="UP001176429">
    <property type="component" value="Unassembled WGS sequence"/>
</dbReference>
<proteinExistence type="predicted"/>
<protein>
    <submittedName>
        <fullName evidence="2">Uncharacterized protein</fullName>
    </submittedName>
</protein>
<gene>
    <name evidence="2" type="ORF">Q5H93_21345</name>
</gene>
<keyword evidence="1" id="KW-1133">Transmembrane helix</keyword>